<evidence type="ECO:0000313" key="6">
    <source>
        <dbReference type="EMBL" id="NSL87162.1"/>
    </source>
</evidence>
<accession>A0A433WCC3</accession>
<dbReference type="GO" id="GO:0016020">
    <property type="term" value="C:membrane"/>
    <property type="evidence" value="ECO:0007669"/>
    <property type="project" value="GOC"/>
</dbReference>
<comment type="PTM">
    <text evidence="5">4'-phosphopantetheine is transferred from CoA to a specific serine of apo-ACP by acpS.</text>
</comment>
<dbReference type="PROSITE" id="PS50075">
    <property type="entry name" value="CARRIER"/>
    <property type="match status" value="1"/>
</dbReference>
<dbReference type="InterPro" id="IPR036736">
    <property type="entry name" value="ACP-like_sf"/>
</dbReference>
<dbReference type="Gene3D" id="1.10.1200.10">
    <property type="entry name" value="ACP-like"/>
    <property type="match status" value="1"/>
</dbReference>
<comment type="similarity">
    <text evidence="3">Belongs to the acyl carrier protein (ACP) family.</text>
</comment>
<evidence type="ECO:0000256" key="1">
    <source>
        <dbReference type="ARBA" id="ARBA00022450"/>
    </source>
</evidence>
<keyword evidence="3" id="KW-0443">Lipid metabolism</keyword>
<comment type="subcellular location">
    <subcellularLocation>
        <location evidence="3">Cytoplasm</location>
    </subcellularLocation>
</comment>
<keyword evidence="3" id="KW-0276">Fatty acid metabolism</keyword>
<dbReference type="NCBIfam" id="NF002148">
    <property type="entry name" value="PRK00982.1-2"/>
    <property type="match status" value="1"/>
</dbReference>
<dbReference type="PANTHER" id="PTHR20863">
    <property type="entry name" value="ACYL CARRIER PROTEIN"/>
    <property type="match status" value="1"/>
</dbReference>
<comment type="pathway">
    <text evidence="3 5">Lipid metabolism; fatty acid biosynthesis.</text>
</comment>
<comment type="function">
    <text evidence="3 5">Carrier of the growing fatty acid chain in fatty acid biosynthesis.</text>
</comment>
<proteinExistence type="inferred from homology"/>
<dbReference type="SUPFAM" id="SSF47336">
    <property type="entry name" value="ACP-like"/>
    <property type="match status" value="1"/>
</dbReference>
<dbReference type="InterPro" id="IPR003231">
    <property type="entry name" value="ACP"/>
</dbReference>
<keyword evidence="3" id="KW-0963">Cytoplasm</keyword>
<evidence type="ECO:0000256" key="2">
    <source>
        <dbReference type="ARBA" id="ARBA00022553"/>
    </source>
</evidence>
<keyword evidence="2 3" id="KW-0597">Phosphoprotein</keyword>
<dbReference type="OrthoDB" id="9804551at2"/>
<dbReference type="GO" id="GO:0000035">
    <property type="term" value="F:acyl binding"/>
    <property type="evidence" value="ECO:0007669"/>
    <property type="project" value="TreeGrafter"/>
</dbReference>
<gene>
    <name evidence="3 6" type="primary">acpP</name>
    <name evidence="6" type="ORF">ECE50_009995</name>
</gene>
<keyword evidence="1 3" id="KW-0596">Phosphopantetheine</keyword>
<evidence type="ECO:0000313" key="7">
    <source>
        <dbReference type="Proteomes" id="UP000281028"/>
    </source>
</evidence>
<dbReference type="AlphaFoldDB" id="A0A433WCC3"/>
<dbReference type="Proteomes" id="UP000281028">
    <property type="component" value="Unassembled WGS sequence"/>
</dbReference>
<comment type="PTM">
    <text evidence="3">4'-phosphopantetheine is transferred from CoA to a specific serine of apo-ACP by AcpS. This modification is essential for activity because fatty acids are bound in thioester linkage to the sulfhydryl of the prosthetic group.</text>
</comment>
<dbReference type="GO" id="GO:0000036">
    <property type="term" value="F:acyl carrier activity"/>
    <property type="evidence" value="ECO:0007669"/>
    <property type="project" value="UniProtKB-UniRule"/>
</dbReference>
<keyword evidence="7" id="KW-1185">Reference proteome</keyword>
<dbReference type="InterPro" id="IPR009081">
    <property type="entry name" value="PP-bd_ACP"/>
</dbReference>
<organism evidence="6 7">
    <name type="scientific">Chitinophaga solisilvae</name>
    <dbReference type="NCBI Taxonomy" id="1233460"/>
    <lineage>
        <taxon>Bacteria</taxon>
        <taxon>Pseudomonadati</taxon>
        <taxon>Bacteroidota</taxon>
        <taxon>Chitinophagia</taxon>
        <taxon>Chitinophagales</taxon>
        <taxon>Chitinophagaceae</taxon>
        <taxon>Chitinophaga</taxon>
    </lineage>
</organism>
<evidence type="ECO:0000256" key="5">
    <source>
        <dbReference type="RuleBase" id="RU003545"/>
    </source>
</evidence>
<protein>
    <recommendedName>
        <fullName evidence="3 4">Acyl carrier protein</fullName>
        <shortName evidence="3">ACP</shortName>
    </recommendedName>
</protein>
<dbReference type="Pfam" id="PF00550">
    <property type="entry name" value="PP-binding"/>
    <property type="match status" value="1"/>
</dbReference>
<dbReference type="GO" id="GO:0005829">
    <property type="term" value="C:cytosol"/>
    <property type="evidence" value="ECO:0007669"/>
    <property type="project" value="TreeGrafter"/>
</dbReference>
<reference evidence="6" key="1">
    <citation type="submission" date="2020-05" db="EMBL/GenBank/DDBJ databases">
        <title>Chitinophaga laudate sp. nov., isolated from a tropical peat swamp.</title>
        <authorList>
            <person name="Goh C.B.S."/>
            <person name="Lee M.S."/>
            <person name="Parimannan S."/>
            <person name="Pasbakhsh P."/>
            <person name="Yule C.M."/>
            <person name="Rajandas H."/>
            <person name="Loke S."/>
            <person name="Croft L."/>
            <person name="Tan J.B.L."/>
        </authorList>
    </citation>
    <scope>NUCLEOTIDE SEQUENCE</scope>
    <source>
        <strain evidence="6">Mgbs1</strain>
    </source>
</reference>
<name>A0A433WCC3_9BACT</name>
<sequence>MRSTIEKRAYKIIHEIAAVDYSEIKPEASFVDDLGMDDLDFIEMIMAVEDEFGLEIPDEDAETFITVGDLIEYLKEKVE</sequence>
<dbReference type="NCBIfam" id="NF002150">
    <property type="entry name" value="PRK00982.1-4"/>
    <property type="match status" value="1"/>
</dbReference>
<evidence type="ECO:0000256" key="4">
    <source>
        <dbReference type="NCBIfam" id="TIGR00517"/>
    </source>
</evidence>
<comment type="caution">
    <text evidence="3">Lacks conserved residue(s) required for the propagation of feature annotation.</text>
</comment>
<comment type="caution">
    <text evidence="6">The sequence shown here is derived from an EMBL/GenBank/DDBJ whole genome shotgun (WGS) entry which is preliminary data.</text>
</comment>
<dbReference type="PANTHER" id="PTHR20863:SF76">
    <property type="entry name" value="CARRIER DOMAIN-CONTAINING PROTEIN"/>
    <property type="match status" value="1"/>
</dbReference>
<dbReference type="NCBIfam" id="TIGR00517">
    <property type="entry name" value="acyl_carrier"/>
    <property type="match status" value="1"/>
</dbReference>
<keyword evidence="3" id="KW-0275">Fatty acid biosynthesis</keyword>
<evidence type="ECO:0000256" key="3">
    <source>
        <dbReference type="HAMAP-Rule" id="MF_01217"/>
    </source>
</evidence>
<keyword evidence="3" id="KW-0444">Lipid biosynthesis</keyword>
<dbReference type="GO" id="GO:0009245">
    <property type="term" value="P:lipid A biosynthetic process"/>
    <property type="evidence" value="ECO:0007669"/>
    <property type="project" value="TreeGrafter"/>
</dbReference>
<dbReference type="EMBL" id="RIAR02000001">
    <property type="protein sequence ID" value="NSL87162.1"/>
    <property type="molecule type" value="Genomic_DNA"/>
</dbReference>
<dbReference type="HAMAP" id="MF_01217">
    <property type="entry name" value="Acyl_carrier"/>
    <property type="match status" value="1"/>
</dbReference>